<feature type="domain" description="Peptidase M3A/M3B catalytic" evidence="11">
    <location>
        <begin position="548"/>
        <end position="671"/>
    </location>
</feature>
<dbReference type="AlphaFoldDB" id="A0A438KPH9"/>
<dbReference type="Gene3D" id="1.20.1050.40">
    <property type="entry name" value="Endopeptidase. Chain P, domain 1"/>
    <property type="match status" value="1"/>
</dbReference>
<dbReference type="GO" id="GO:0004222">
    <property type="term" value="F:metalloendopeptidase activity"/>
    <property type="evidence" value="ECO:0007669"/>
    <property type="project" value="UniProtKB-EC"/>
</dbReference>
<feature type="domain" description="Peptidase M3A/M3B catalytic" evidence="11">
    <location>
        <begin position="819"/>
        <end position="985"/>
    </location>
</feature>
<evidence type="ECO:0000256" key="3">
    <source>
        <dbReference type="ARBA" id="ARBA00022723"/>
    </source>
</evidence>
<evidence type="ECO:0000259" key="11">
    <source>
        <dbReference type="Pfam" id="PF01432"/>
    </source>
</evidence>
<evidence type="ECO:0000256" key="8">
    <source>
        <dbReference type="ARBA" id="ARBA00026100"/>
    </source>
</evidence>
<dbReference type="Pfam" id="PF01432">
    <property type="entry name" value="Peptidase_M3"/>
    <property type="match status" value="3"/>
</dbReference>
<keyword evidence="2 9" id="KW-0645">Protease</keyword>
<dbReference type="SUPFAM" id="SSF55486">
    <property type="entry name" value="Metalloproteases ('zincins'), catalytic domain"/>
    <property type="match status" value="3"/>
</dbReference>
<dbReference type="PANTHER" id="PTHR11804:SF83">
    <property type="entry name" value="LD37516P"/>
    <property type="match status" value="1"/>
</dbReference>
<dbReference type="InterPro" id="IPR001567">
    <property type="entry name" value="Pept_M3A_M3B_dom"/>
</dbReference>
<reference evidence="13 14" key="1">
    <citation type="journal article" date="2018" name="PLoS Genet.">
        <title>Population sequencing reveals clonal diversity and ancestral inbreeding in the grapevine cultivar Chardonnay.</title>
        <authorList>
            <person name="Roach M.J."/>
            <person name="Johnson D.L."/>
            <person name="Bohlmann J."/>
            <person name="van Vuuren H.J."/>
            <person name="Jones S.J."/>
            <person name="Pretorius I.S."/>
            <person name="Schmidt S.A."/>
            <person name="Borneman A.R."/>
        </authorList>
    </citation>
    <scope>NUCLEOTIDE SEQUENCE [LARGE SCALE GENOMIC DNA]</scope>
    <source>
        <strain evidence="14">cv. Chardonnay</strain>
        <tissue evidence="13">Leaf</tissue>
    </source>
</reference>
<evidence type="ECO:0000256" key="4">
    <source>
        <dbReference type="ARBA" id="ARBA00022801"/>
    </source>
</evidence>
<dbReference type="PANTHER" id="PTHR11804">
    <property type="entry name" value="PROTEASE M3 THIMET OLIGOPEPTIDASE-RELATED"/>
    <property type="match status" value="1"/>
</dbReference>
<keyword evidence="10" id="KW-0175">Coiled coil</keyword>
<dbReference type="FunFam" id="1.10.1370.40:FF:000005">
    <property type="entry name" value="Organellar oligopeptidase A, chloroplastic/mitochondrial"/>
    <property type="match status" value="1"/>
</dbReference>
<comment type="catalytic activity">
    <reaction evidence="7">
        <text>Hydrolysis of oligopeptides, with broad specificity. Gly or Ala commonly occur as P1 or P1' residues, but more distant residues are also important, as is shown by the fact that Z-Gly-Pro-Gly-|-Gly-Pro-Ala is cleaved, but not Z-(Gly)(5).</text>
        <dbReference type="EC" id="3.4.24.70"/>
    </reaction>
</comment>
<protein>
    <recommendedName>
        <fullName evidence="8">oligopeptidase A</fullName>
        <ecNumber evidence="8">3.4.24.70</ecNumber>
    </recommendedName>
</protein>
<name>A0A438KPH9_VITVI</name>
<evidence type="ECO:0000313" key="13">
    <source>
        <dbReference type="EMBL" id="RVX23110.1"/>
    </source>
</evidence>
<dbReference type="InterPro" id="IPR024080">
    <property type="entry name" value="Neurolysin/TOP_N"/>
</dbReference>
<evidence type="ECO:0000256" key="10">
    <source>
        <dbReference type="SAM" id="Coils"/>
    </source>
</evidence>
<evidence type="ECO:0000256" key="5">
    <source>
        <dbReference type="ARBA" id="ARBA00022833"/>
    </source>
</evidence>
<dbReference type="EC" id="3.4.24.70" evidence="8"/>
<dbReference type="Gene3D" id="1.10.1370.40">
    <property type="match status" value="1"/>
</dbReference>
<comment type="cofactor">
    <cofactor evidence="9">
        <name>Zn(2+)</name>
        <dbReference type="ChEBI" id="CHEBI:29105"/>
    </cofactor>
    <text evidence="9">Binds 1 zinc ion.</text>
</comment>
<feature type="domain" description="Peptidase M3A/M3B catalytic" evidence="11">
    <location>
        <begin position="351"/>
        <end position="488"/>
    </location>
</feature>
<evidence type="ECO:0000256" key="1">
    <source>
        <dbReference type="ARBA" id="ARBA00006040"/>
    </source>
</evidence>
<organism evidence="13 14">
    <name type="scientific">Vitis vinifera</name>
    <name type="common">Grape</name>
    <dbReference type="NCBI Taxonomy" id="29760"/>
    <lineage>
        <taxon>Eukaryota</taxon>
        <taxon>Viridiplantae</taxon>
        <taxon>Streptophyta</taxon>
        <taxon>Embryophyta</taxon>
        <taxon>Tracheophyta</taxon>
        <taxon>Spermatophyta</taxon>
        <taxon>Magnoliopsida</taxon>
        <taxon>eudicotyledons</taxon>
        <taxon>Gunneridae</taxon>
        <taxon>Pentapetalae</taxon>
        <taxon>rosids</taxon>
        <taxon>Vitales</taxon>
        <taxon>Vitaceae</taxon>
        <taxon>Viteae</taxon>
        <taxon>Vitis</taxon>
    </lineage>
</organism>
<comment type="caution">
    <text evidence="13">The sequence shown here is derived from an EMBL/GenBank/DDBJ whole genome shotgun (WGS) entry which is preliminary data.</text>
</comment>
<evidence type="ECO:0000256" key="6">
    <source>
        <dbReference type="ARBA" id="ARBA00023049"/>
    </source>
</evidence>
<feature type="domain" description="Oligopeptidase A N-terminal" evidence="12">
    <location>
        <begin position="149"/>
        <end position="271"/>
    </location>
</feature>
<keyword evidence="4 9" id="KW-0378">Hydrolase</keyword>
<proteinExistence type="inferred from homology"/>
<evidence type="ECO:0000256" key="7">
    <source>
        <dbReference type="ARBA" id="ARBA00024603"/>
    </source>
</evidence>
<comment type="similarity">
    <text evidence="1 9">Belongs to the peptidase M3 family.</text>
</comment>
<accession>A0A438KPH9</accession>
<feature type="coiled-coil region" evidence="10">
    <location>
        <begin position="267"/>
        <end position="298"/>
    </location>
</feature>
<dbReference type="InterPro" id="IPR045666">
    <property type="entry name" value="OpdA_N"/>
</dbReference>
<evidence type="ECO:0000256" key="9">
    <source>
        <dbReference type="RuleBase" id="RU003435"/>
    </source>
</evidence>
<dbReference type="InterPro" id="IPR045090">
    <property type="entry name" value="Pept_M3A_M3B"/>
</dbReference>
<dbReference type="Pfam" id="PF19310">
    <property type="entry name" value="TOP_N"/>
    <property type="match status" value="1"/>
</dbReference>
<keyword evidence="5 9" id="KW-0862">Zinc</keyword>
<keyword evidence="6 9" id="KW-0482">Metalloprotease</keyword>
<dbReference type="GO" id="GO:0046872">
    <property type="term" value="F:metal ion binding"/>
    <property type="evidence" value="ECO:0007669"/>
    <property type="project" value="UniProtKB-UniRule"/>
</dbReference>
<dbReference type="InterPro" id="IPR024077">
    <property type="entry name" value="Neurolysin/TOP_dom2"/>
</dbReference>
<dbReference type="InterPro" id="IPR034005">
    <property type="entry name" value="M3A_DCP"/>
</dbReference>
<evidence type="ECO:0000313" key="14">
    <source>
        <dbReference type="Proteomes" id="UP000288805"/>
    </source>
</evidence>
<keyword evidence="3 9" id="KW-0479">Metal-binding</keyword>
<sequence length="993" mass="110698">MSQISIASQVTTHKSHSIGKISTKKGVMGSAHMPKRALIGALLIANMLTATRLSFSIQPLVRRSSYSLICPKHFPKSRPCPLWSSSFSFCLQNPHRSPTCPSIVPFSSHCSAPSMATVPQSTPEVNPLLLDFDFPPFDAVKADHVIPGIRTMLNQLENDLIELESKVEPTWPKLVDPLEKLVDRLSVVWGIVNHLKSVKDSSELRSAIEEVQPDKVKFELRLGQSKPIYNAFKAIQESPEWQTLSDAQKRIVDSQIKQAVLSGVSLEDDKKEHFNKIQQELEKLSQKFEENVLDATKKFGKLITDKKDIEGLPATALGLAAQTAVSKGHKDATAENGPWIITLDGPSFLSVMQHAQNRSLRKEVYYAYVTRASSGDLDNTEIIGQILKLRLEKAKLLGYSNYAEVSMATKMATVDKAEELLEKLRSASWDAAVQGLIICLILVDTEDLKNFSKSQGAVEADDLSHWDLNFWSERLRESKYDINEEFHKGMPSHGQFLISGFARIGLSTDALGIFPKMQNQVHNLIEIQHSANVDIIKWKRNLFIFCFKIQQEELRPYFSLPKVMGGLFSLAKMLFGIDIEPADGLAPVWNNDVRFYCVKDTAGSPIAYFYFDPYSRPSEKRGGAWMDEVVARSRALSRDGTKARLPIAHMVCNQTPPVGNKPSLMTFREVNDDIREQLAALPVWPFIQFRGWLSGLSGQISGMLLNYLLNSWKIGVTTDYNVVILLQENNGSGKDEKNVFRLPLRCGKGRDWVMVYFGTGLCFGWLGNKRPLSPFLGPPLSHMLPCPNSWLSQFTSATVQGLLFVHAFEGGGMTLWDTLMSIAKHYETGETLPEDVYLKLVAARTFRAGSLSLRQIRFATVDLELHSKYVPGGSETIYDVDQRVSKGTQVIPPLPEDRFLCSFSHIFAGGYAAGYYSYKWAEVLSADAFSAFEDAGLDDEKAVEETGKKFRETVLALGGGKAPLEVFVEFRGREPSPEALLRHNGLLSVTASA</sequence>
<dbReference type="GO" id="GO:0006508">
    <property type="term" value="P:proteolysis"/>
    <property type="evidence" value="ECO:0007669"/>
    <property type="project" value="UniProtKB-KW"/>
</dbReference>
<dbReference type="Gene3D" id="1.10.1370.10">
    <property type="entry name" value="Neurolysin, domain 3"/>
    <property type="match status" value="2"/>
</dbReference>
<dbReference type="CDD" id="cd06456">
    <property type="entry name" value="M3A_DCP"/>
    <property type="match status" value="1"/>
</dbReference>
<dbReference type="Proteomes" id="UP000288805">
    <property type="component" value="Unassembled WGS sequence"/>
</dbReference>
<evidence type="ECO:0000259" key="12">
    <source>
        <dbReference type="Pfam" id="PF19310"/>
    </source>
</evidence>
<dbReference type="FunFam" id="1.10.1370.40:FF:000006">
    <property type="entry name" value="Organellar oligopeptidase A, chloroplastic/mitochondrial"/>
    <property type="match status" value="1"/>
</dbReference>
<evidence type="ECO:0000256" key="2">
    <source>
        <dbReference type="ARBA" id="ARBA00022670"/>
    </source>
</evidence>
<dbReference type="EMBL" id="QGNW01000001">
    <property type="protein sequence ID" value="RVX23110.1"/>
    <property type="molecule type" value="Genomic_DNA"/>
</dbReference>
<gene>
    <name evidence="13" type="primary">CYOP_0</name>
    <name evidence="13" type="ORF">CK203_000634</name>
</gene>